<evidence type="ECO:0000313" key="2">
    <source>
        <dbReference type="Proteomes" id="UP000179251"/>
    </source>
</evidence>
<organism evidence="1 2">
    <name type="scientific">Candidatus Giovannonibacteria bacterium RIFCSPHIGHO2_01_FULL_45_23</name>
    <dbReference type="NCBI Taxonomy" id="1798325"/>
    <lineage>
        <taxon>Bacteria</taxon>
        <taxon>Candidatus Giovannoniibacteriota</taxon>
    </lineage>
</organism>
<dbReference type="Proteomes" id="UP000179251">
    <property type="component" value="Unassembled WGS sequence"/>
</dbReference>
<dbReference type="AlphaFoldDB" id="A0A1F5VJ40"/>
<sequence length="329" mass="37240">MELMGSLPASSVAETEHIPYLLTEKGSLVFTIGPNGHVWGHRIEEGGTKRDIELEVYAPVEDGYTLRRKNEHASSGWALHSDLTESQKRAIRFILAQKALPTILGSLVLSQDLGCDFRAHYRKFNPPSLSYGELCNVLNLTKSYFKNVRLVDCLSQNKVSKTGLFNVEYHDEKFLFTIGQAYFSCAGGASVANVHYGKLGDISPRTDFSPLPFTDLTGMYKYGYRLFERGTEGDFPYYVLSAAQARNKKFSVGSFPACVERKLIPNEITVLYDTENLFDVFEIDDALLLLEEKRISEEQSELYWTVAVADNQITREHKRLFSNNPNLYK</sequence>
<dbReference type="STRING" id="1798325.A2834_01375"/>
<protein>
    <submittedName>
        <fullName evidence="1">Uncharacterized protein</fullName>
    </submittedName>
</protein>
<dbReference type="EMBL" id="MFHD01000002">
    <property type="protein sequence ID" value="OGF63479.1"/>
    <property type="molecule type" value="Genomic_DNA"/>
</dbReference>
<proteinExistence type="predicted"/>
<reference evidence="1 2" key="1">
    <citation type="journal article" date="2016" name="Nat. Commun.">
        <title>Thousands of microbial genomes shed light on interconnected biogeochemical processes in an aquifer system.</title>
        <authorList>
            <person name="Anantharaman K."/>
            <person name="Brown C.T."/>
            <person name="Hug L.A."/>
            <person name="Sharon I."/>
            <person name="Castelle C.J."/>
            <person name="Probst A.J."/>
            <person name="Thomas B.C."/>
            <person name="Singh A."/>
            <person name="Wilkins M.J."/>
            <person name="Karaoz U."/>
            <person name="Brodie E.L."/>
            <person name="Williams K.H."/>
            <person name="Hubbard S.S."/>
            <person name="Banfield J.F."/>
        </authorList>
    </citation>
    <scope>NUCLEOTIDE SEQUENCE [LARGE SCALE GENOMIC DNA]</scope>
</reference>
<accession>A0A1F5VJ40</accession>
<name>A0A1F5VJ40_9BACT</name>
<evidence type="ECO:0000313" key="1">
    <source>
        <dbReference type="EMBL" id="OGF63479.1"/>
    </source>
</evidence>
<comment type="caution">
    <text evidence="1">The sequence shown here is derived from an EMBL/GenBank/DDBJ whole genome shotgun (WGS) entry which is preliminary data.</text>
</comment>
<gene>
    <name evidence="1" type="ORF">A2834_01375</name>
</gene>